<dbReference type="EMBL" id="GBBM01004892">
    <property type="protein sequence ID" value="JAC30526.1"/>
    <property type="molecule type" value="mRNA"/>
</dbReference>
<name>A0A023G8J0_AMBTT</name>
<reference evidence="2" key="1">
    <citation type="submission" date="2014-03" db="EMBL/GenBank/DDBJ databases">
        <title>The sialotranscriptome of Amblyomma triste, Amblyomma parvum and Amblyomma cajennense ticks, uncovered by 454-based RNA-seq.</title>
        <authorList>
            <person name="Garcia G.R."/>
            <person name="Gardinassi L.G."/>
            <person name="Ribeiro J.M."/>
            <person name="Anatriello E."/>
            <person name="Ferreira B.R."/>
            <person name="Moreira H.N."/>
            <person name="Mafra C."/>
            <person name="Olegario M.M."/>
            <person name="Szabo P.J."/>
            <person name="Miranda-Santos I.K."/>
            <person name="Maruyama S.R."/>
        </authorList>
    </citation>
    <scope>NUCLEOTIDE SEQUENCE</scope>
    <source>
        <strain evidence="2">Mato Grasso do Sul</strain>
        <tissue evidence="2">Salivary glands</tissue>
    </source>
</reference>
<proteinExistence type="evidence at transcript level"/>
<evidence type="ECO:0000313" key="2">
    <source>
        <dbReference type="EMBL" id="JAC30526.1"/>
    </source>
</evidence>
<protein>
    <submittedName>
        <fullName evidence="2">Putative glycine-rich cell wall structural protein 1</fullName>
    </submittedName>
</protein>
<feature type="chain" id="PRO_5001520796" evidence="1">
    <location>
        <begin position="20"/>
        <end position="137"/>
    </location>
</feature>
<feature type="signal peptide" evidence="1">
    <location>
        <begin position="1"/>
        <end position="19"/>
    </location>
</feature>
<dbReference type="AlphaFoldDB" id="A0A023G8J0"/>
<keyword evidence="1" id="KW-0732">Signal</keyword>
<evidence type="ECO:0000256" key="1">
    <source>
        <dbReference type="SAM" id="SignalP"/>
    </source>
</evidence>
<organism evidence="2">
    <name type="scientific">Amblyomma triste</name>
    <name type="common">Neotropical tick</name>
    <dbReference type="NCBI Taxonomy" id="251400"/>
    <lineage>
        <taxon>Eukaryota</taxon>
        <taxon>Metazoa</taxon>
        <taxon>Ecdysozoa</taxon>
        <taxon>Arthropoda</taxon>
        <taxon>Chelicerata</taxon>
        <taxon>Arachnida</taxon>
        <taxon>Acari</taxon>
        <taxon>Parasitiformes</taxon>
        <taxon>Ixodida</taxon>
        <taxon>Ixodoidea</taxon>
        <taxon>Ixodidae</taxon>
        <taxon>Amblyomminae</taxon>
        <taxon>Amblyomma</taxon>
    </lineage>
</organism>
<accession>A0A023G8J0</accession>
<sequence>MNSLVIALVLCGLVATVHCGHFGGGGHSVIVVKGLQTGGGGGAGFGHGSAASATTAGAAGPQVVQGPTYVVKTLHQVKKVSHGGAIVSGGSGGHSGGYGGSFGVGGGYSHGLSGGFSGGYGGFGKGYGGLGGHGGWW</sequence>